<keyword evidence="2" id="KW-1185">Reference proteome</keyword>
<dbReference type="AlphaFoldDB" id="A0A4Z2GQ43"/>
<evidence type="ECO:0000313" key="1">
    <source>
        <dbReference type="EMBL" id="TNN55479.1"/>
    </source>
</evidence>
<comment type="caution">
    <text evidence="1">The sequence shown here is derived from an EMBL/GenBank/DDBJ whole genome shotgun (WGS) entry which is preliminary data.</text>
</comment>
<dbReference type="Proteomes" id="UP000314294">
    <property type="component" value="Unassembled WGS sequence"/>
</dbReference>
<proteinExistence type="predicted"/>
<accession>A0A4Z2GQ43</accession>
<sequence length="120" mass="13812">MERVTVRKRKAVADFAEVAPVAAGLAGYEVTHRNCRHRANVSWPYTPDHLTPGWSLEFILLSSERSAFWVRWFWLELPRPNQRAQSFKKPAKEQIDSLIMSAAWTFYDPPGDRTPVQAAK</sequence>
<protein>
    <submittedName>
        <fullName evidence="1">Uncharacterized protein</fullName>
    </submittedName>
</protein>
<reference evidence="1 2" key="1">
    <citation type="submission" date="2019-03" db="EMBL/GenBank/DDBJ databases">
        <title>First draft genome of Liparis tanakae, snailfish: a comprehensive survey of snailfish specific genes.</title>
        <authorList>
            <person name="Kim W."/>
            <person name="Song I."/>
            <person name="Jeong J.-H."/>
            <person name="Kim D."/>
            <person name="Kim S."/>
            <person name="Ryu S."/>
            <person name="Song J.Y."/>
            <person name="Lee S.K."/>
        </authorList>
    </citation>
    <scope>NUCLEOTIDE SEQUENCE [LARGE SCALE GENOMIC DNA]</scope>
    <source>
        <tissue evidence="1">Muscle</tissue>
    </source>
</reference>
<evidence type="ECO:0000313" key="2">
    <source>
        <dbReference type="Proteomes" id="UP000314294"/>
    </source>
</evidence>
<name>A0A4Z2GQ43_9TELE</name>
<gene>
    <name evidence="1" type="ORF">EYF80_034301</name>
</gene>
<organism evidence="1 2">
    <name type="scientific">Liparis tanakae</name>
    <name type="common">Tanaka's snailfish</name>
    <dbReference type="NCBI Taxonomy" id="230148"/>
    <lineage>
        <taxon>Eukaryota</taxon>
        <taxon>Metazoa</taxon>
        <taxon>Chordata</taxon>
        <taxon>Craniata</taxon>
        <taxon>Vertebrata</taxon>
        <taxon>Euteleostomi</taxon>
        <taxon>Actinopterygii</taxon>
        <taxon>Neopterygii</taxon>
        <taxon>Teleostei</taxon>
        <taxon>Neoteleostei</taxon>
        <taxon>Acanthomorphata</taxon>
        <taxon>Eupercaria</taxon>
        <taxon>Perciformes</taxon>
        <taxon>Cottioidei</taxon>
        <taxon>Cottales</taxon>
        <taxon>Liparidae</taxon>
        <taxon>Liparis</taxon>
    </lineage>
</organism>
<dbReference type="EMBL" id="SRLO01000454">
    <property type="protein sequence ID" value="TNN55479.1"/>
    <property type="molecule type" value="Genomic_DNA"/>
</dbReference>